<sequence>MSFIREALLVAVLVFATTHVLDSLASGEKAIGNAYVLFSHRMDHAVGIFSGNDIRTCEQLNKLMDALNLDTVNCDISDD</sequence>
<dbReference type="EMBL" id="MPRK01000256">
    <property type="protein sequence ID" value="OOZ37932.1"/>
    <property type="molecule type" value="Genomic_DNA"/>
</dbReference>
<proteinExistence type="predicted"/>
<reference evidence="1 2" key="1">
    <citation type="submission" date="2016-11" db="EMBL/GenBank/DDBJ databases">
        <title>Mixed transmission modes and dynamic genome evolution in an obligate animal-bacterial symbiosis.</title>
        <authorList>
            <person name="Russell S.L."/>
            <person name="Corbett-Detig R.B."/>
            <person name="Cavanaugh C.M."/>
        </authorList>
    </citation>
    <scope>NUCLEOTIDE SEQUENCE [LARGE SCALE GENOMIC DNA]</scope>
    <source>
        <strain evidence="1">Sp-SM6</strain>
    </source>
</reference>
<evidence type="ECO:0000313" key="2">
    <source>
        <dbReference type="Proteomes" id="UP000190198"/>
    </source>
</evidence>
<protein>
    <submittedName>
        <fullName evidence="1">Uncharacterized protein</fullName>
    </submittedName>
</protein>
<name>A0A1T2KYL3_9GAMM</name>
<comment type="caution">
    <text evidence="1">The sequence shown here is derived from an EMBL/GenBank/DDBJ whole genome shotgun (WGS) entry which is preliminary data.</text>
</comment>
<evidence type="ECO:0000313" key="1">
    <source>
        <dbReference type="EMBL" id="OOZ37932.1"/>
    </source>
</evidence>
<keyword evidence="2" id="KW-1185">Reference proteome</keyword>
<gene>
    <name evidence="1" type="ORF">BOW52_09915</name>
</gene>
<accession>A0A1T2KYL3</accession>
<organism evidence="1 2">
    <name type="scientific">Solemya elarraichensis gill symbiont</name>
    <dbReference type="NCBI Taxonomy" id="1918949"/>
    <lineage>
        <taxon>Bacteria</taxon>
        <taxon>Pseudomonadati</taxon>
        <taxon>Pseudomonadota</taxon>
        <taxon>Gammaproteobacteria</taxon>
        <taxon>sulfur-oxidizing symbionts</taxon>
    </lineage>
</organism>
<dbReference type="AlphaFoldDB" id="A0A1T2KYL3"/>
<dbReference type="Proteomes" id="UP000190198">
    <property type="component" value="Unassembled WGS sequence"/>
</dbReference>